<dbReference type="PRINTS" id="PR00344">
    <property type="entry name" value="BCTRLSENSOR"/>
</dbReference>
<dbReference type="AlphaFoldDB" id="A0A934S3P6"/>
<dbReference type="Gene3D" id="1.10.287.130">
    <property type="match status" value="1"/>
</dbReference>
<dbReference type="InterPro" id="IPR015943">
    <property type="entry name" value="WD40/YVTN_repeat-like_dom_sf"/>
</dbReference>
<dbReference type="InterPro" id="IPR036890">
    <property type="entry name" value="HATPase_C_sf"/>
</dbReference>
<evidence type="ECO:0000256" key="3">
    <source>
        <dbReference type="ARBA" id="ARBA00022553"/>
    </source>
</evidence>
<dbReference type="SMART" id="SM00387">
    <property type="entry name" value="HATPase_c"/>
    <property type="match status" value="1"/>
</dbReference>
<evidence type="ECO:0000259" key="5">
    <source>
        <dbReference type="PROSITE" id="PS50109"/>
    </source>
</evidence>
<proteinExistence type="predicted"/>
<evidence type="ECO:0000256" key="4">
    <source>
        <dbReference type="SAM" id="Phobius"/>
    </source>
</evidence>
<dbReference type="Proteomes" id="UP000617628">
    <property type="component" value="Unassembled WGS sequence"/>
</dbReference>
<evidence type="ECO:0000313" key="6">
    <source>
        <dbReference type="EMBL" id="MBK1878829.1"/>
    </source>
</evidence>
<dbReference type="SUPFAM" id="SSF63829">
    <property type="entry name" value="Calcium-dependent phosphotriesterase"/>
    <property type="match status" value="2"/>
</dbReference>
<dbReference type="FunFam" id="3.30.565.10:FF:000010">
    <property type="entry name" value="Sensor histidine kinase RcsC"/>
    <property type="match status" value="1"/>
</dbReference>
<dbReference type="PROSITE" id="PS50109">
    <property type="entry name" value="HIS_KIN"/>
    <property type="match status" value="1"/>
</dbReference>
<keyword evidence="4" id="KW-1133">Transmembrane helix</keyword>
<dbReference type="CDD" id="cd00082">
    <property type="entry name" value="HisKA"/>
    <property type="match status" value="1"/>
</dbReference>
<dbReference type="SUPFAM" id="SSF101898">
    <property type="entry name" value="NHL repeat"/>
    <property type="match status" value="1"/>
</dbReference>
<dbReference type="Pfam" id="PF00512">
    <property type="entry name" value="HisKA"/>
    <property type="match status" value="1"/>
</dbReference>
<evidence type="ECO:0000313" key="7">
    <source>
        <dbReference type="Proteomes" id="UP000617628"/>
    </source>
</evidence>
<dbReference type="InterPro" id="IPR003594">
    <property type="entry name" value="HATPase_dom"/>
</dbReference>
<dbReference type="InterPro" id="IPR011110">
    <property type="entry name" value="Reg_prop"/>
</dbReference>
<dbReference type="CDD" id="cd16922">
    <property type="entry name" value="HATPase_EvgS-ArcB-TorS-like"/>
    <property type="match status" value="1"/>
</dbReference>
<dbReference type="SUPFAM" id="SSF47384">
    <property type="entry name" value="Homodimeric domain of signal transducing histidine kinase"/>
    <property type="match status" value="1"/>
</dbReference>
<dbReference type="Pfam" id="PF07495">
    <property type="entry name" value="Y_Y_Y"/>
    <property type="match status" value="1"/>
</dbReference>
<keyword evidence="7" id="KW-1185">Reference proteome</keyword>
<dbReference type="EC" id="2.7.13.3" evidence="2"/>
<dbReference type="EMBL" id="JAENIL010000036">
    <property type="protein sequence ID" value="MBK1878829.1"/>
    <property type="molecule type" value="Genomic_DNA"/>
</dbReference>
<keyword evidence="4" id="KW-0472">Membrane</keyword>
<dbReference type="InterPro" id="IPR013783">
    <property type="entry name" value="Ig-like_fold"/>
</dbReference>
<dbReference type="InterPro" id="IPR003661">
    <property type="entry name" value="HisK_dim/P_dom"/>
</dbReference>
<gene>
    <name evidence="6" type="ORF">JIN87_18245</name>
</gene>
<dbReference type="Pfam" id="PF02518">
    <property type="entry name" value="HATPase_c"/>
    <property type="match status" value="1"/>
</dbReference>
<evidence type="ECO:0000256" key="2">
    <source>
        <dbReference type="ARBA" id="ARBA00012438"/>
    </source>
</evidence>
<dbReference type="SMART" id="SM00388">
    <property type="entry name" value="HisKA"/>
    <property type="match status" value="1"/>
</dbReference>
<comment type="caution">
    <text evidence="6">The sequence shown here is derived from an EMBL/GenBank/DDBJ whole genome shotgun (WGS) entry which is preliminary data.</text>
</comment>
<dbReference type="PANTHER" id="PTHR43547:SF2">
    <property type="entry name" value="HYBRID SIGNAL TRANSDUCTION HISTIDINE KINASE C"/>
    <property type="match status" value="1"/>
</dbReference>
<feature type="domain" description="Histidine kinase" evidence="5">
    <location>
        <begin position="869"/>
        <end position="1090"/>
    </location>
</feature>
<dbReference type="RefSeq" id="WP_200357043.1">
    <property type="nucleotide sequence ID" value="NZ_JAENIL010000036.1"/>
</dbReference>
<accession>A0A934S3P6</accession>
<dbReference type="GO" id="GO:0000155">
    <property type="term" value="F:phosphorelay sensor kinase activity"/>
    <property type="evidence" value="ECO:0007669"/>
    <property type="project" value="InterPro"/>
</dbReference>
<sequence>MPSELAAVGTLERETFLFDTLSVEDGLSSDFILSIEQDQQGFIWFITRNGINRYDGQNVETYYRKVGSSNHPDFNWYHHSFVDDEGKLWLGRFGTHTDSESTLINWYDPITGNFGDIEQLGTGAGSERHMDLIDAIQVDERGMYIIGSRGLQYLDKSSQVLDTIWPEKMHRERISTHTVSRAIDGTLWMGTGGDGVLHYDPREGRSEVFTVESAPFALPANDVFVIEQFEENVLWLAETGACLTKVDLENDSSHPMSIALGGDQSNRSTSYFALELIQDSRGRVWMGTLHNGMHILNTETGQFDPFVVEHRSLHPHYFRANIIFEDREGTLWVGTESYGALKIDSYKTSVGVVNRLVAPDTGDEAPAWEVVAEDRHGNIWAGSENQGVFKFDQDLNFLRRFVHEEGDANSIHHNRATRLLADDAGFMWVGTSFGASRIDVTSGEVERITADLAEGESVYSKTVDAMHEDASGNVWIAQQKLLEKYDASLGRLVDLPPEIENAATSLVEDIEVGQDGLVWLGTANGVVRFDPDSMGRVEWGDDVYDPRSIREESVEDLFRDSNDRMWLVTRSGIARFEGKQNAFLFYDVRRTLSTGLVYGLAEDDRGQIWAATHKGVIRYLEESDSFGDFRRIESDLGRPLTRIGTSDTGRLMLSNLTGFVWFDASDVGVAETQRQDVPLFITRILANGEEVSFGPASPLPTVELSPGGNSLSVDFSLLEFRDSEKSVFSYRIEELDADWVYANKRNNATYNQLPPGKYHLEVRGAGSDGVWSDTIVLPVLVLPYFWQTIWFKLSLFVFVTAGVVVAHRYMTHRIRYRNLKLRDQIEFRKQSEAKLRESEAKALAAKVETEHALRVAEAASEAKSLFLANMSHEIRTPLNAIMGMSELLRMKDMKEDHDTFIDTIRSSSTHLLGLIEGLLNYTKLESEKVKVNLTPCELGEVVNDVIAIVRPDAIKKGIELKVECSEEIPKFVLADAGLLKQILLNLASNAVKYTPEGFVSVGAKLNGSFSDRVSVLFEIVDSGVGISEESKERVFNIFEQEDPSSTRVYGGVGLGLSIVHKLTHLLGGEVSLESEKGKGSRFRVAIDFALPVEGGGNQLAVETSADV</sequence>
<comment type="catalytic activity">
    <reaction evidence="1">
        <text>ATP + protein L-histidine = ADP + protein N-phospho-L-histidine.</text>
        <dbReference type="EC" id="2.7.13.3"/>
    </reaction>
</comment>
<evidence type="ECO:0000256" key="1">
    <source>
        <dbReference type="ARBA" id="ARBA00000085"/>
    </source>
</evidence>
<dbReference type="InterPro" id="IPR004358">
    <property type="entry name" value="Sig_transdc_His_kin-like_C"/>
</dbReference>
<dbReference type="SUPFAM" id="SSF55874">
    <property type="entry name" value="ATPase domain of HSP90 chaperone/DNA topoisomerase II/histidine kinase"/>
    <property type="match status" value="1"/>
</dbReference>
<dbReference type="Gene3D" id="2.60.40.10">
    <property type="entry name" value="Immunoglobulins"/>
    <property type="match status" value="1"/>
</dbReference>
<organism evidence="6 7">
    <name type="scientific">Pelagicoccus mobilis</name>
    <dbReference type="NCBI Taxonomy" id="415221"/>
    <lineage>
        <taxon>Bacteria</taxon>
        <taxon>Pseudomonadati</taxon>
        <taxon>Verrucomicrobiota</taxon>
        <taxon>Opitutia</taxon>
        <taxon>Puniceicoccales</taxon>
        <taxon>Pelagicoccaceae</taxon>
        <taxon>Pelagicoccus</taxon>
    </lineage>
</organism>
<dbReference type="Pfam" id="PF07494">
    <property type="entry name" value="Reg_prop"/>
    <property type="match status" value="1"/>
</dbReference>
<dbReference type="InterPro" id="IPR005467">
    <property type="entry name" value="His_kinase_dom"/>
</dbReference>
<keyword evidence="3" id="KW-0597">Phosphoprotein</keyword>
<dbReference type="InterPro" id="IPR036097">
    <property type="entry name" value="HisK_dim/P_sf"/>
</dbReference>
<dbReference type="Gene3D" id="3.30.565.10">
    <property type="entry name" value="Histidine kinase-like ATPase, C-terminal domain"/>
    <property type="match status" value="1"/>
</dbReference>
<feature type="transmembrane region" description="Helical" evidence="4">
    <location>
        <begin position="789"/>
        <end position="810"/>
    </location>
</feature>
<protein>
    <recommendedName>
        <fullName evidence="2">histidine kinase</fullName>
        <ecNumber evidence="2">2.7.13.3</ecNumber>
    </recommendedName>
</protein>
<name>A0A934S3P6_9BACT</name>
<reference evidence="6" key="1">
    <citation type="submission" date="2021-01" db="EMBL/GenBank/DDBJ databases">
        <title>Modified the classification status of verrucomicrobia.</title>
        <authorList>
            <person name="Feng X."/>
        </authorList>
    </citation>
    <scope>NUCLEOTIDE SEQUENCE</scope>
    <source>
        <strain evidence="6">KCTC 13126</strain>
    </source>
</reference>
<dbReference type="Gene3D" id="2.130.10.10">
    <property type="entry name" value="YVTN repeat-like/Quinoprotein amine dehydrogenase"/>
    <property type="match status" value="2"/>
</dbReference>
<dbReference type="InterPro" id="IPR011123">
    <property type="entry name" value="Y_Y_Y"/>
</dbReference>
<dbReference type="PANTHER" id="PTHR43547">
    <property type="entry name" value="TWO-COMPONENT HISTIDINE KINASE"/>
    <property type="match status" value="1"/>
</dbReference>
<keyword evidence="4" id="KW-0812">Transmembrane</keyword>